<dbReference type="SUPFAM" id="SSF53098">
    <property type="entry name" value="Ribonuclease H-like"/>
    <property type="match status" value="1"/>
</dbReference>
<evidence type="ECO:0000313" key="7">
    <source>
        <dbReference type="Proteomes" id="UP000638043"/>
    </source>
</evidence>
<feature type="compositionally biased region" description="Pro residues" evidence="4">
    <location>
        <begin position="1"/>
        <end position="11"/>
    </location>
</feature>
<proteinExistence type="predicted"/>
<dbReference type="RefSeq" id="WP_308423398.1">
    <property type="nucleotide sequence ID" value="NZ_BMMQ01000002.1"/>
</dbReference>
<evidence type="ECO:0000256" key="1">
    <source>
        <dbReference type="ARBA" id="ARBA00022722"/>
    </source>
</evidence>
<dbReference type="PANTHER" id="PTHR30231">
    <property type="entry name" value="DNA POLYMERASE III SUBUNIT EPSILON"/>
    <property type="match status" value="1"/>
</dbReference>
<dbReference type="EMBL" id="BMMQ01000002">
    <property type="protein sequence ID" value="GGO61170.1"/>
    <property type="molecule type" value="Genomic_DNA"/>
</dbReference>
<keyword evidence="1" id="KW-0540">Nuclease</keyword>
<keyword evidence="7" id="KW-1185">Reference proteome</keyword>
<organism evidence="6 7">
    <name type="scientific">Microbacterium nanhaiense</name>
    <dbReference type="NCBI Taxonomy" id="1301026"/>
    <lineage>
        <taxon>Bacteria</taxon>
        <taxon>Bacillati</taxon>
        <taxon>Actinomycetota</taxon>
        <taxon>Actinomycetes</taxon>
        <taxon>Micrococcales</taxon>
        <taxon>Microbacteriaceae</taxon>
        <taxon>Microbacterium</taxon>
    </lineage>
</organism>
<dbReference type="Pfam" id="PF00929">
    <property type="entry name" value="RNase_T"/>
    <property type="match status" value="1"/>
</dbReference>
<protein>
    <recommendedName>
        <fullName evidence="5">Exonuclease domain-containing protein</fullName>
    </recommendedName>
</protein>
<keyword evidence="3" id="KW-0269">Exonuclease</keyword>
<feature type="region of interest" description="Disordered" evidence="4">
    <location>
        <begin position="1"/>
        <end position="39"/>
    </location>
</feature>
<evidence type="ECO:0000256" key="3">
    <source>
        <dbReference type="ARBA" id="ARBA00022839"/>
    </source>
</evidence>
<evidence type="ECO:0000256" key="4">
    <source>
        <dbReference type="SAM" id="MobiDB-lite"/>
    </source>
</evidence>
<gene>
    <name evidence="6" type="ORF">GCM10010910_08340</name>
</gene>
<dbReference type="SMART" id="SM00479">
    <property type="entry name" value="EXOIII"/>
    <property type="match status" value="1"/>
</dbReference>
<evidence type="ECO:0000259" key="5">
    <source>
        <dbReference type="SMART" id="SM00479"/>
    </source>
</evidence>
<dbReference type="InterPro" id="IPR012337">
    <property type="entry name" value="RNaseH-like_sf"/>
</dbReference>
<dbReference type="Gene3D" id="3.30.420.10">
    <property type="entry name" value="Ribonuclease H-like superfamily/Ribonuclease H"/>
    <property type="match status" value="1"/>
</dbReference>
<keyword evidence="2" id="KW-0378">Hydrolase</keyword>
<dbReference type="Proteomes" id="UP000638043">
    <property type="component" value="Unassembled WGS sequence"/>
</dbReference>
<evidence type="ECO:0000313" key="6">
    <source>
        <dbReference type="EMBL" id="GGO61170.1"/>
    </source>
</evidence>
<name>A0ABQ2N2Z0_9MICO</name>
<dbReference type="CDD" id="cd06127">
    <property type="entry name" value="DEDDh"/>
    <property type="match status" value="1"/>
</dbReference>
<dbReference type="InterPro" id="IPR013520">
    <property type="entry name" value="Ribonucl_H"/>
</dbReference>
<reference evidence="7" key="1">
    <citation type="journal article" date="2019" name="Int. J. Syst. Evol. Microbiol.">
        <title>The Global Catalogue of Microorganisms (GCM) 10K type strain sequencing project: providing services to taxonomists for standard genome sequencing and annotation.</title>
        <authorList>
            <consortium name="The Broad Institute Genomics Platform"/>
            <consortium name="The Broad Institute Genome Sequencing Center for Infectious Disease"/>
            <person name="Wu L."/>
            <person name="Ma J."/>
        </authorList>
    </citation>
    <scope>NUCLEOTIDE SEQUENCE [LARGE SCALE GENOMIC DNA]</scope>
    <source>
        <strain evidence="7">CGMCC 4.7181</strain>
    </source>
</reference>
<comment type="caution">
    <text evidence="6">The sequence shown here is derived from an EMBL/GenBank/DDBJ whole genome shotgun (WGS) entry which is preliminary data.</text>
</comment>
<evidence type="ECO:0000256" key="2">
    <source>
        <dbReference type="ARBA" id="ARBA00022801"/>
    </source>
</evidence>
<dbReference type="InterPro" id="IPR036397">
    <property type="entry name" value="RNaseH_sf"/>
</dbReference>
<sequence>MKTSWPDPPPLFAVTDRGERSSWVPRGSVPRTRRARMREDGTPPALFDRRFLDDAQEQHHMVFDAVAAGYSPAPDALFTRLAVFDLETTGVSTTNDRIVTAYIGVLDGDGAVVDERSWLADPGIEIPAGATAVHGVTTERARAEGRPASEVVSEIVDGLRRLLGAGIPVVAYNAAYDLSLLRHEAIRHGLEAIEAPAPVVDPLVIDKKLDTYRKGKRTLDIVAAHYGVALTDAHDAAADAIAAGRIALALTERYAEELPGSLAELHRAQVDWAAEQAQSLTSYFVKVGKFSPGQTIDGSWPIK</sequence>
<dbReference type="NCBIfam" id="NF005927">
    <property type="entry name" value="PRK07942.1"/>
    <property type="match status" value="1"/>
</dbReference>
<feature type="domain" description="Exonuclease" evidence="5">
    <location>
        <begin position="80"/>
        <end position="256"/>
    </location>
</feature>
<accession>A0ABQ2N2Z0</accession>
<dbReference type="PANTHER" id="PTHR30231:SF4">
    <property type="entry name" value="PROTEIN NEN2"/>
    <property type="match status" value="1"/>
</dbReference>